<dbReference type="Proteomes" id="UP000377803">
    <property type="component" value="Chromosome"/>
</dbReference>
<keyword evidence="2" id="KW-1185">Reference proteome</keyword>
<sequence>MPEDQRRAPARPKKIDEIDPQSDIRVRITGTVLSKEDDSVSLDDGSGTVEVFLEEEDMEDLEESQRIRVLGRVLPTPDSFEIQGEIVQDFSDIDQELHDRVKKVVNTTE</sequence>
<proteinExistence type="predicted"/>
<dbReference type="AlphaFoldDB" id="A0A5Q0UG72"/>
<evidence type="ECO:0000313" key="2">
    <source>
        <dbReference type="Proteomes" id="UP000377803"/>
    </source>
</evidence>
<dbReference type="Gene3D" id="2.40.50.140">
    <property type="entry name" value="Nucleic acid-binding proteins"/>
    <property type="match status" value="1"/>
</dbReference>
<evidence type="ECO:0000313" key="1">
    <source>
        <dbReference type="EMBL" id="QGA80200.1"/>
    </source>
</evidence>
<dbReference type="KEGG" id="ncon:LC1Nh_0297"/>
<protein>
    <submittedName>
        <fullName evidence="1">Replication factor A complex, RPA14 subunit</fullName>
    </submittedName>
</protein>
<dbReference type="InterPro" id="IPR012340">
    <property type="entry name" value="NA-bd_OB-fold"/>
</dbReference>
<dbReference type="RefSeq" id="WP_153549939.1">
    <property type="nucleotide sequence ID" value="NZ_CP040089.1"/>
</dbReference>
<dbReference type="EMBL" id="CP040089">
    <property type="protein sequence ID" value="QGA80200.1"/>
    <property type="molecule type" value="Genomic_DNA"/>
</dbReference>
<accession>A0A5Q0UG72</accession>
<reference evidence="2" key="1">
    <citation type="submission" date="2019-05" db="EMBL/GenBank/DDBJ databases">
        <title>Candidatus Nanohalobium constans, a novel model system to study the DPANN nano-sized archaea: genomic and physiological characterization of a nanoarchaeon co-cultured with its chitinotrophic host.</title>
        <authorList>
            <person name="La Cono V."/>
            <person name="Arcadi E."/>
            <person name="Crisafi F."/>
            <person name="Denaro R."/>
            <person name="La Spada G."/>
            <person name="Messina E."/>
            <person name="Smedile F."/>
            <person name="Toshchakov S.V."/>
            <person name="Shevchenko M.A."/>
            <person name="Golyshin P.N."/>
            <person name="Golyshina O.V."/>
            <person name="Ferrer M."/>
            <person name="Rohde M."/>
            <person name="Mushegian A."/>
            <person name="Sorokin D.Y."/>
            <person name="Giuliano L."/>
            <person name="Yakimov M.M."/>
        </authorList>
    </citation>
    <scope>NUCLEOTIDE SEQUENCE [LARGE SCALE GENOMIC DNA]</scope>
    <source>
        <strain evidence="2">LC1Nh</strain>
    </source>
</reference>
<organism evidence="1 2">
    <name type="scientific">Candidatus Nanohalobium constans</name>
    <dbReference type="NCBI Taxonomy" id="2565781"/>
    <lineage>
        <taxon>Archaea</taxon>
        <taxon>Candidatus Nanohalarchaeota</taxon>
        <taxon>Candidatus Nanohalobia</taxon>
        <taxon>Candidatus Nanohalobiales</taxon>
        <taxon>Candidatus Nanohalobiaceae</taxon>
        <taxon>Candidatus Nanohalobium</taxon>
    </lineage>
</organism>
<dbReference type="GeneID" id="42364680"/>
<name>A0A5Q0UG72_9ARCH</name>
<gene>
    <name evidence="1" type="ORF">LC1Nh_0297</name>
</gene>